<keyword evidence="3" id="KW-1185">Reference proteome</keyword>
<proteinExistence type="predicted"/>
<evidence type="ECO:0000313" key="3">
    <source>
        <dbReference type="Proteomes" id="UP001205965"/>
    </source>
</evidence>
<sequence>MLDSIHDFVTATSSNTEIFGDGVWAFIKNILGAFGDLVLGSSAPDVTPEPEPTTTIPATPLEPATPIVPEPEVDPEV</sequence>
<accession>A0ABT2FYB4</accession>
<dbReference type="RefSeq" id="WP_259427850.1">
    <property type="nucleotide sequence ID" value="NZ_JANWTC010000006.1"/>
</dbReference>
<gene>
    <name evidence="2" type="ORF">NYP18_08920</name>
</gene>
<feature type="region of interest" description="Disordered" evidence="1">
    <location>
        <begin position="42"/>
        <end position="77"/>
    </location>
</feature>
<evidence type="ECO:0000313" key="2">
    <source>
        <dbReference type="EMBL" id="MCS5479780.1"/>
    </source>
</evidence>
<protein>
    <submittedName>
        <fullName evidence="2">Uncharacterized protein</fullName>
    </submittedName>
</protein>
<comment type="caution">
    <text evidence="2">The sequence shown here is derived from an EMBL/GenBank/DDBJ whole genome shotgun (WGS) entry which is preliminary data.</text>
</comment>
<dbReference type="EMBL" id="JANWTC010000006">
    <property type="protein sequence ID" value="MCS5479780.1"/>
    <property type="molecule type" value="Genomic_DNA"/>
</dbReference>
<evidence type="ECO:0000256" key="1">
    <source>
        <dbReference type="SAM" id="MobiDB-lite"/>
    </source>
</evidence>
<organism evidence="2 3">
    <name type="scientific">Corynebacterium lemuris</name>
    <dbReference type="NCBI Taxonomy" id="1859292"/>
    <lineage>
        <taxon>Bacteria</taxon>
        <taxon>Bacillati</taxon>
        <taxon>Actinomycetota</taxon>
        <taxon>Actinomycetes</taxon>
        <taxon>Mycobacteriales</taxon>
        <taxon>Corynebacteriaceae</taxon>
        <taxon>Corynebacterium</taxon>
    </lineage>
</organism>
<feature type="compositionally biased region" description="Low complexity" evidence="1">
    <location>
        <begin position="52"/>
        <end position="65"/>
    </location>
</feature>
<reference evidence="2 3" key="1">
    <citation type="submission" date="2022-08" db="EMBL/GenBank/DDBJ databases">
        <title>YIM 101645 draft genome.</title>
        <authorList>
            <person name="Chen X."/>
        </authorList>
    </citation>
    <scope>NUCLEOTIDE SEQUENCE [LARGE SCALE GENOMIC DNA]</scope>
    <source>
        <strain evidence="2 3">YIM 101645</strain>
    </source>
</reference>
<dbReference type="Proteomes" id="UP001205965">
    <property type="component" value="Unassembled WGS sequence"/>
</dbReference>
<name>A0ABT2FYB4_9CORY</name>